<gene>
    <name evidence="2" type="ORF">DI53_3706</name>
</gene>
<reference evidence="3" key="1">
    <citation type="submission" date="2014-04" db="EMBL/GenBank/DDBJ databases">
        <title>Whole-Genome optical mapping and complete genome sequence of Sphingobacterium deserti sp. nov., a new spaces isolated from desert in the west of China.</title>
        <authorList>
            <person name="Teng C."/>
            <person name="Zhou Z."/>
            <person name="Li X."/>
            <person name="Chen M."/>
            <person name="Lin M."/>
            <person name="Wang L."/>
            <person name="Su S."/>
            <person name="Zhang C."/>
            <person name="Zhang W."/>
        </authorList>
    </citation>
    <scope>NUCLEOTIDE SEQUENCE [LARGE SCALE GENOMIC DNA]</scope>
    <source>
        <strain evidence="3">ACCC05744</strain>
    </source>
</reference>
<dbReference type="Proteomes" id="UP000031802">
    <property type="component" value="Unassembled WGS sequence"/>
</dbReference>
<keyword evidence="3" id="KW-1185">Reference proteome</keyword>
<dbReference type="EMBL" id="JJMU01000066">
    <property type="protein sequence ID" value="KGE12666.1"/>
    <property type="molecule type" value="Genomic_DNA"/>
</dbReference>
<dbReference type="InterPro" id="IPR016132">
    <property type="entry name" value="Phyto_chromo_attachment"/>
</dbReference>
<dbReference type="Gene3D" id="3.30.450.20">
    <property type="entry name" value="PAS domain"/>
    <property type="match status" value="1"/>
</dbReference>
<dbReference type="STRING" id="1229276.DI53_3706"/>
<dbReference type="RefSeq" id="WP_037503144.1">
    <property type="nucleotide sequence ID" value="NZ_JJMU01000066.1"/>
</dbReference>
<sequence length="306" mass="34527">MKDISIQSFGHLLVADKNGSIVAASEKISSCNANSASALIGSNLQSSIVSIFGKQDKIFEAIHEVSSGKTARQVILIAIDENPYYVDLYLHGRLLYIEWERQTSEHLLTSHMHAEGLLNDLPMVDILHSLCQSTKSLLGYDRVSVLQLTEMGHTRIVAEATNAELNDMMDIRYSSTFIDQEDLGCFLTRDYRYFPDLLQKQQKVYGEQIKIDLSASTLEPIAEKFHYYLQQIGVSSAIFFKLSVEGKLWGLVAASNSSMREIDVQKRKLCQLIVQNVANRLELQLRDAQFKSMEILKGAEIFTKRP</sequence>
<comment type="caution">
    <text evidence="2">The sequence shown here is derived from an EMBL/GenBank/DDBJ whole genome shotgun (WGS) entry which is preliminary data.</text>
</comment>
<evidence type="ECO:0000313" key="3">
    <source>
        <dbReference type="Proteomes" id="UP000031802"/>
    </source>
</evidence>
<evidence type="ECO:0000259" key="1">
    <source>
        <dbReference type="PROSITE" id="PS50046"/>
    </source>
</evidence>
<feature type="domain" description="Phytochrome chromophore attachment site" evidence="1">
    <location>
        <begin position="122"/>
        <end position="275"/>
    </location>
</feature>
<name>A0A0B8SZ78_9SPHI</name>
<dbReference type="Gene3D" id="3.30.450.40">
    <property type="match status" value="1"/>
</dbReference>
<dbReference type="PATRIC" id="fig|1229276.3.peg.3833"/>
<dbReference type="InterPro" id="IPR035965">
    <property type="entry name" value="PAS-like_dom_sf"/>
</dbReference>
<keyword evidence="2" id="KW-0808">Transferase</keyword>
<protein>
    <submittedName>
        <fullName evidence="2">Histidine kinase</fullName>
    </submittedName>
</protein>
<dbReference type="AlphaFoldDB" id="A0A0B8SZ78"/>
<dbReference type="InterPro" id="IPR029016">
    <property type="entry name" value="GAF-like_dom_sf"/>
</dbReference>
<dbReference type="SUPFAM" id="SSF55785">
    <property type="entry name" value="PYP-like sensor domain (PAS domain)"/>
    <property type="match status" value="1"/>
</dbReference>
<dbReference type="SUPFAM" id="SSF55781">
    <property type="entry name" value="GAF domain-like"/>
    <property type="match status" value="1"/>
</dbReference>
<proteinExistence type="predicted"/>
<dbReference type="PROSITE" id="PS50046">
    <property type="entry name" value="PHYTOCHROME_2"/>
    <property type="match status" value="1"/>
</dbReference>
<reference evidence="2 3" key="2">
    <citation type="journal article" date="2015" name="PLoS ONE">
        <title>Whole-Genome Optical Mapping and Finished Genome Sequence of Sphingobacterium deserti sp. nov., a New Species Isolated from the Western Desert of China.</title>
        <authorList>
            <person name="Teng C."/>
            <person name="Zhou Z."/>
            <person name="Molnar I."/>
            <person name="Li X."/>
            <person name="Tang R."/>
            <person name="Chen M."/>
            <person name="Wang L."/>
            <person name="Su S."/>
            <person name="Zhang W."/>
            <person name="Lin M."/>
        </authorList>
    </citation>
    <scope>NUCLEOTIDE SEQUENCE [LARGE SCALE GENOMIC DNA]</scope>
    <source>
        <strain evidence="3">ACCC05744</strain>
    </source>
</reference>
<evidence type="ECO:0000313" key="2">
    <source>
        <dbReference type="EMBL" id="KGE12666.1"/>
    </source>
</evidence>
<dbReference type="OrthoDB" id="9971370at2"/>
<organism evidence="2 3">
    <name type="scientific">Sphingobacterium deserti</name>
    <dbReference type="NCBI Taxonomy" id="1229276"/>
    <lineage>
        <taxon>Bacteria</taxon>
        <taxon>Pseudomonadati</taxon>
        <taxon>Bacteroidota</taxon>
        <taxon>Sphingobacteriia</taxon>
        <taxon>Sphingobacteriales</taxon>
        <taxon>Sphingobacteriaceae</taxon>
        <taxon>Sphingobacterium</taxon>
    </lineage>
</organism>
<dbReference type="GO" id="GO:0016301">
    <property type="term" value="F:kinase activity"/>
    <property type="evidence" value="ECO:0007669"/>
    <property type="project" value="UniProtKB-KW"/>
</dbReference>
<dbReference type="eggNOG" id="COG4251">
    <property type="taxonomic scope" value="Bacteria"/>
</dbReference>
<keyword evidence="2" id="KW-0418">Kinase</keyword>
<accession>A0A0B8SZ78</accession>